<accession>A0A8J3ZR65</accession>
<organism evidence="2 3">
    <name type="scientific">Virgisporangium ochraceum</name>
    <dbReference type="NCBI Taxonomy" id="65505"/>
    <lineage>
        <taxon>Bacteria</taxon>
        <taxon>Bacillati</taxon>
        <taxon>Actinomycetota</taxon>
        <taxon>Actinomycetes</taxon>
        <taxon>Micromonosporales</taxon>
        <taxon>Micromonosporaceae</taxon>
        <taxon>Virgisporangium</taxon>
    </lineage>
</organism>
<proteinExistence type="predicted"/>
<name>A0A8J3ZR65_9ACTN</name>
<evidence type="ECO:0000313" key="2">
    <source>
        <dbReference type="EMBL" id="GIJ66810.1"/>
    </source>
</evidence>
<dbReference type="InterPro" id="IPR029058">
    <property type="entry name" value="AB_hydrolase_fold"/>
</dbReference>
<dbReference type="EMBL" id="BOPH01000021">
    <property type="protein sequence ID" value="GIJ66810.1"/>
    <property type="molecule type" value="Genomic_DNA"/>
</dbReference>
<protein>
    <submittedName>
        <fullName evidence="2">Uncharacterized protein</fullName>
    </submittedName>
</protein>
<reference evidence="2" key="1">
    <citation type="submission" date="2021-01" db="EMBL/GenBank/DDBJ databases">
        <title>Whole genome shotgun sequence of Virgisporangium ochraceum NBRC 16418.</title>
        <authorList>
            <person name="Komaki H."/>
            <person name="Tamura T."/>
        </authorList>
    </citation>
    <scope>NUCLEOTIDE SEQUENCE</scope>
    <source>
        <strain evidence="2">NBRC 16418</strain>
    </source>
</reference>
<feature type="region of interest" description="Disordered" evidence="1">
    <location>
        <begin position="115"/>
        <end position="140"/>
    </location>
</feature>
<dbReference type="SUPFAM" id="SSF53474">
    <property type="entry name" value="alpha/beta-Hydrolases"/>
    <property type="match status" value="1"/>
</dbReference>
<keyword evidence="3" id="KW-1185">Reference proteome</keyword>
<comment type="caution">
    <text evidence="2">The sequence shown here is derived from an EMBL/GenBank/DDBJ whole genome shotgun (WGS) entry which is preliminary data.</text>
</comment>
<evidence type="ECO:0000256" key="1">
    <source>
        <dbReference type="SAM" id="MobiDB-lite"/>
    </source>
</evidence>
<dbReference type="Gene3D" id="3.40.50.1820">
    <property type="entry name" value="alpha/beta hydrolase"/>
    <property type="match status" value="1"/>
</dbReference>
<sequence>MLSPVGTGRHRVLVIPPLCAGPTVVLVGGNLDDGAENAPLAVALAPGFTVCNVVRRGRGDDLATALAAGRRGDAVGLFMRLAGASEEDIAGARAAPVWPALEALAPTLAHDGACLGDGRPPCRRRNGSSSRDRPTCPTPT</sequence>
<evidence type="ECO:0000313" key="3">
    <source>
        <dbReference type="Proteomes" id="UP000635606"/>
    </source>
</evidence>
<dbReference type="Proteomes" id="UP000635606">
    <property type="component" value="Unassembled WGS sequence"/>
</dbReference>
<gene>
    <name evidence="2" type="ORF">Voc01_017270</name>
</gene>
<dbReference type="AlphaFoldDB" id="A0A8J3ZR65"/>